<evidence type="ECO:0000256" key="7">
    <source>
        <dbReference type="PROSITE-ProRule" id="PRU00169"/>
    </source>
</evidence>
<dbReference type="InterPro" id="IPR000673">
    <property type="entry name" value="Sig_transdc_resp-reg_Me-estase"/>
</dbReference>
<dbReference type="AlphaFoldDB" id="A0A939EPU5"/>
<organism evidence="10 11">
    <name type="scientific">Roseibium limicola</name>
    <dbReference type="NCBI Taxonomy" id="2816037"/>
    <lineage>
        <taxon>Bacteria</taxon>
        <taxon>Pseudomonadati</taxon>
        <taxon>Pseudomonadota</taxon>
        <taxon>Alphaproteobacteria</taxon>
        <taxon>Hyphomicrobiales</taxon>
        <taxon>Stappiaceae</taxon>
        <taxon>Roseibium</taxon>
    </lineage>
</organism>
<dbReference type="HAMAP" id="MF_00099">
    <property type="entry name" value="CheB_chemtxs"/>
    <property type="match status" value="1"/>
</dbReference>
<protein>
    <recommendedName>
        <fullName evidence="5">Protein-glutamate methylesterase/protein-glutamine glutaminase</fullName>
        <ecNumber evidence="5">3.1.1.61</ecNumber>
        <ecNumber evidence="5">3.5.1.44</ecNumber>
    </recommendedName>
</protein>
<comment type="caution">
    <text evidence="10">The sequence shown here is derived from an EMBL/GenBank/DDBJ whole genome shotgun (WGS) entry which is preliminary data.</text>
</comment>
<dbReference type="EC" id="3.5.1.44" evidence="5"/>
<dbReference type="PIRSF" id="PIRSF000876">
    <property type="entry name" value="RR_chemtxs_CheB"/>
    <property type="match status" value="1"/>
</dbReference>
<evidence type="ECO:0000256" key="5">
    <source>
        <dbReference type="HAMAP-Rule" id="MF_00099"/>
    </source>
</evidence>
<feature type="domain" description="CheB-type methylesterase" evidence="9">
    <location>
        <begin position="155"/>
        <end position="347"/>
    </location>
</feature>
<dbReference type="PANTHER" id="PTHR42872">
    <property type="entry name" value="PROTEIN-GLUTAMATE METHYLESTERASE/PROTEIN-GLUTAMINE GLUTAMINASE"/>
    <property type="match status" value="1"/>
</dbReference>
<keyword evidence="2 5" id="KW-0145">Chemotaxis</keyword>
<evidence type="ECO:0000256" key="3">
    <source>
        <dbReference type="ARBA" id="ARBA00022801"/>
    </source>
</evidence>
<dbReference type="SUPFAM" id="SSF52738">
    <property type="entry name" value="Methylesterase CheB, C-terminal domain"/>
    <property type="match status" value="1"/>
</dbReference>
<dbReference type="GO" id="GO:0006935">
    <property type="term" value="P:chemotaxis"/>
    <property type="evidence" value="ECO:0007669"/>
    <property type="project" value="UniProtKB-UniRule"/>
</dbReference>
<dbReference type="PROSITE" id="PS50122">
    <property type="entry name" value="CHEB"/>
    <property type="match status" value="1"/>
</dbReference>
<feature type="active site" evidence="5 6">
    <location>
        <position position="167"/>
    </location>
</feature>
<dbReference type="PANTHER" id="PTHR42872:SF6">
    <property type="entry name" value="PROTEIN-GLUTAMATE METHYLESTERASE_PROTEIN-GLUTAMINE GLUTAMINASE"/>
    <property type="match status" value="1"/>
</dbReference>
<dbReference type="InterPro" id="IPR011006">
    <property type="entry name" value="CheY-like_superfamily"/>
</dbReference>
<dbReference type="PROSITE" id="PS50110">
    <property type="entry name" value="RESPONSE_REGULATORY"/>
    <property type="match status" value="1"/>
</dbReference>
<dbReference type="CDD" id="cd16432">
    <property type="entry name" value="CheB_Rec"/>
    <property type="match status" value="1"/>
</dbReference>
<comment type="function">
    <text evidence="5">Involved in chemotaxis. Part of a chemotaxis signal transduction system that modulates chemotaxis in response to various stimuli. Catalyzes the demethylation of specific methylglutamate residues introduced into the chemoreceptors (methyl-accepting chemotaxis proteins or MCP) by CheR. Also mediates the irreversible deamidation of specific glutamine residues to glutamic acid.</text>
</comment>
<dbReference type="GO" id="GO:0000156">
    <property type="term" value="F:phosphorelay response regulator activity"/>
    <property type="evidence" value="ECO:0007669"/>
    <property type="project" value="InterPro"/>
</dbReference>
<dbReference type="InterPro" id="IPR001789">
    <property type="entry name" value="Sig_transdc_resp-reg_receiver"/>
</dbReference>
<dbReference type="SMART" id="SM00448">
    <property type="entry name" value="REC"/>
    <property type="match status" value="1"/>
</dbReference>
<feature type="modified residue" description="4-aspartylphosphate" evidence="5 7">
    <location>
        <position position="57"/>
    </location>
</feature>
<keyword evidence="5 7" id="KW-0597">Phosphoprotein</keyword>
<evidence type="ECO:0000259" key="8">
    <source>
        <dbReference type="PROSITE" id="PS50110"/>
    </source>
</evidence>
<evidence type="ECO:0000313" key="11">
    <source>
        <dbReference type="Proteomes" id="UP000664779"/>
    </source>
</evidence>
<dbReference type="Proteomes" id="UP000664779">
    <property type="component" value="Unassembled WGS sequence"/>
</dbReference>
<dbReference type="Gene3D" id="3.40.50.180">
    <property type="entry name" value="Methylesterase CheB, C-terminal domain"/>
    <property type="match status" value="1"/>
</dbReference>
<dbReference type="RefSeq" id="WP_206942365.1">
    <property type="nucleotide sequence ID" value="NZ_JAFLNF010000006.1"/>
</dbReference>
<dbReference type="InterPro" id="IPR008248">
    <property type="entry name" value="CheB-like"/>
</dbReference>
<evidence type="ECO:0000256" key="1">
    <source>
        <dbReference type="ARBA" id="ARBA00022490"/>
    </source>
</evidence>
<proteinExistence type="inferred from homology"/>
<evidence type="ECO:0000256" key="6">
    <source>
        <dbReference type="PROSITE-ProRule" id="PRU00050"/>
    </source>
</evidence>
<dbReference type="EMBL" id="JAFLNF010000006">
    <property type="protein sequence ID" value="MBO0346541.1"/>
    <property type="molecule type" value="Genomic_DNA"/>
</dbReference>
<dbReference type="GO" id="GO:0008984">
    <property type="term" value="F:protein-glutamate methylesterase activity"/>
    <property type="evidence" value="ECO:0007669"/>
    <property type="project" value="UniProtKB-UniRule"/>
</dbReference>
<dbReference type="Pfam" id="PF00072">
    <property type="entry name" value="Response_reg"/>
    <property type="match status" value="1"/>
</dbReference>
<dbReference type="NCBIfam" id="NF009206">
    <property type="entry name" value="PRK12555.1"/>
    <property type="match status" value="1"/>
</dbReference>
<comment type="catalytic activity">
    <reaction evidence="5">
        <text>L-glutaminyl-[protein] + H2O = L-glutamyl-[protein] + NH4(+)</text>
        <dbReference type="Rhea" id="RHEA:16441"/>
        <dbReference type="Rhea" id="RHEA-COMP:10207"/>
        <dbReference type="Rhea" id="RHEA-COMP:10208"/>
        <dbReference type="ChEBI" id="CHEBI:15377"/>
        <dbReference type="ChEBI" id="CHEBI:28938"/>
        <dbReference type="ChEBI" id="CHEBI:29973"/>
        <dbReference type="ChEBI" id="CHEBI:30011"/>
        <dbReference type="EC" id="3.5.1.44"/>
    </reaction>
</comment>
<sequence>MAQPIRVLIVDDSALVRQMLSEMLSADPQIDVIGSASDPLFARAMIKDLNPDVLTLDVEMPRMDGLNFLEKIMTLRPMPVVMVSSLTQRGADAALRAMELGAVEIVAKPTIGLKESFPILQAELIAKVKAAAGARVRARGKGGNTASQKLASAHYQTTERVVCIGASTGGVEALADVLRMLPGASPAIAITQHMPANFTAKFAARLDGICAIRIAEAKGGERMLPGHAYLAPGNQHLKIDRSGANYVCRLAGNELVSGHCPSVDVLFHSAAENIGVNAVGVILTGMGRDGAAGLKAIRDAGGATLGQNEASSVVYGMPRVAFEMGAVERQIPLSGVAQAILDACAAKGQQAVRI</sequence>
<dbReference type="Pfam" id="PF01339">
    <property type="entry name" value="CheB_methylest"/>
    <property type="match status" value="1"/>
</dbReference>
<evidence type="ECO:0000259" key="9">
    <source>
        <dbReference type="PROSITE" id="PS50122"/>
    </source>
</evidence>
<name>A0A939EPU5_9HYPH</name>
<comment type="subcellular location">
    <subcellularLocation>
        <location evidence="5">Cytoplasm</location>
    </subcellularLocation>
</comment>
<dbReference type="NCBIfam" id="NF001965">
    <property type="entry name" value="PRK00742.1"/>
    <property type="match status" value="1"/>
</dbReference>
<comment type="similarity">
    <text evidence="5">Belongs to the CheB family.</text>
</comment>
<comment type="PTM">
    <text evidence="5">Phosphorylated by CheA. Phosphorylation of the N-terminal regulatory domain activates the methylesterase activity.</text>
</comment>
<comment type="catalytic activity">
    <reaction evidence="4 5">
        <text>[protein]-L-glutamate 5-O-methyl ester + H2O = L-glutamyl-[protein] + methanol + H(+)</text>
        <dbReference type="Rhea" id="RHEA:23236"/>
        <dbReference type="Rhea" id="RHEA-COMP:10208"/>
        <dbReference type="Rhea" id="RHEA-COMP:10311"/>
        <dbReference type="ChEBI" id="CHEBI:15377"/>
        <dbReference type="ChEBI" id="CHEBI:15378"/>
        <dbReference type="ChEBI" id="CHEBI:17790"/>
        <dbReference type="ChEBI" id="CHEBI:29973"/>
        <dbReference type="ChEBI" id="CHEBI:82795"/>
        <dbReference type="EC" id="3.1.1.61"/>
    </reaction>
</comment>
<evidence type="ECO:0000256" key="2">
    <source>
        <dbReference type="ARBA" id="ARBA00022500"/>
    </source>
</evidence>
<reference evidence="10" key="1">
    <citation type="submission" date="2021-03" db="EMBL/GenBank/DDBJ databases">
        <title>Roseibium sp. CAU 1637 isolated from Incheon.</title>
        <authorList>
            <person name="Kim W."/>
        </authorList>
    </citation>
    <scope>NUCLEOTIDE SEQUENCE</scope>
    <source>
        <strain evidence="10">CAU 1637</strain>
    </source>
</reference>
<dbReference type="GO" id="GO:0050568">
    <property type="term" value="F:protein-glutamine glutaminase activity"/>
    <property type="evidence" value="ECO:0007669"/>
    <property type="project" value="UniProtKB-UniRule"/>
</dbReference>
<keyword evidence="1 5" id="KW-0963">Cytoplasm</keyword>
<feature type="active site" evidence="5 6">
    <location>
        <position position="193"/>
    </location>
</feature>
<evidence type="ECO:0000256" key="4">
    <source>
        <dbReference type="ARBA" id="ARBA00048267"/>
    </source>
</evidence>
<keyword evidence="11" id="KW-1185">Reference proteome</keyword>
<feature type="domain" description="Response regulatory" evidence="8">
    <location>
        <begin position="6"/>
        <end position="123"/>
    </location>
</feature>
<dbReference type="Gene3D" id="3.40.50.2300">
    <property type="match status" value="1"/>
</dbReference>
<dbReference type="SUPFAM" id="SSF52172">
    <property type="entry name" value="CheY-like"/>
    <property type="match status" value="1"/>
</dbReference>
<accession>A0A939EPU5</accession>
<gene>
    <name evidence="5" type="primary">cheB</name>
    <name evidence="10" type="ORF">J0X15_15015</name>
</gene>
<comment type="domain">
    <text evidence="5">Contains a C-terminal catalytic domain, and an N-terminal region which modulates catalytic activity.</text>
</comment>
<dbReference type="CDD" id="cd17541">
    <property type="entry name" value="REC_CheB-like"/>
    <property type="match status" value="1"/>
</dbReference>
<dbReference type="InterPro" id="IPR035909">
    <property type="entry name" value="CheB_C"/>
</dbReference>
<feature type="active site" evidence="5 6">
    <location>
        <position position="289"/>
    </location>
</feature>
<dbReference type="EC" id="3.1.1.61" evidence="5"/>
<keyword evidence="3 5" id="KW-0378">Hydrolase</keyword>
<evidence type="ECO:0000313" key="10">
    <source>
        <dbReference type="EMBL" id="MBO0346541.1"/>
    </source>
</evidence>
<dbReference type="GO" id="GO:0005737">
    <property type="term" value="C:cytoplasm"/>
    <property type="evidence" value="ECO:0007669"/>
    <property type="project" value="UniProtKB-SubCell"/>
</dbReference>